<evidence type="ECO:0000256" key="1">
    <source>
        <dbReference type="SAM" id="Phobius"/>
    </source>
</evidence>
<dbReference type="EMBL" id="QKXH01000007">
    <property type="protein sequence ID" value="PZX93037.1"/>
    <property type="molecule type" value="Genomic_DNA"/>
</dbReference>
<keyword evidence="1" id="KW-0812">Transmembrane</keyword>
<reference evidence="2 3" key="1">
    <citation type="submission" date="2018-06" db="EMBL/GenBank/DDBJ databases">
        <title>Flavobacterium sp IMCC34762, genome.</title>
        <authorList>
            <person name="Joung Y."/>
            <person name="Cho J."/>
            <person name="Song J."/>
        </authorList>
    </citation>
    <scope>NUCLEOTIDE SEQUENCE [LARGE SCALE GENOMIC DNA]</scope>
    <source>
        <strain evidence="2 3">IMCC34762</strain>
    </source>
</reference>
<feature type="transmembrane region" description="Helical" evidence="1">
    <location>
        <begin position="97"/>
        <end position="115"/>
    </location>
</feature>
<evidence type="ECO:0000313" key="3">
    <source>
        <dbReference type="Proteomes" id="UP000249177"/>
    </source>
</evidence>
<feature type="transmembrane region" description="Helical" evidence="1">
    <location>
        <begin position="46"/>
        <end position="66"/>
    </location>
</feature>
<dbReference type="AlphaFoldDB" id="A0A2W7UCZ3"/>
<feature type="transmembrane region" description="Helical" evidence="1">
    <location>
        <begin position="73"/>
        <end position="91"/>
    </location>
</feature>
<sequence length="125" mass="14004">MRIATIIIRSLIGLLLLFASISYFLHLFPEPPLAGNMKIFNDGIKASGYLMPLVKTIELIYGLSFLVGKFNKLTFILLMPISVNIICTHLFLAPEGIPVASFVFLGNIFLIYTKWDSYKALFTAN</sequence>
<name>A0A2W7UCZ3_9FLAO</name>
<evidence type="ECO:0000313" key="2">
    <source>
        <dbReference type="EMBL" id="PZX93037.1"/>
    </source>
</evidence>
<comment type="caution">
    <text evidence="2">The sequence shown here is derived from an EMBL/GenBank/DDBJ whole genome shotgun (WGS) entry which is preliminary data.</text>
</comment>
<dbReference type="RefSeq" id="WP_111410319.1">
    <property type="nucleotide sequence ID" value="NZ_QKXH01000007.1"/>
</dbReference>
<keyword evidence="1" id="KW-1133">Transmembrane helix</keyword>
<organism evidence="2 3">
    <name type="scientific">Flavobacterium aquariorum</name>
    <dbReference type="NCBI Taxonomy" id="2217670"/>
    <lineage>
        <taxon>Bacteria</taxon>
        <taxon>Pseudomonadati</taxon>
        <taxon>Bacteroidota</taxon>
        <taxon>Flavobacteriia</taxon>
        <taxon>Flavobacteriales</taxon>
        <taxon>Flavobacteriaceae</taxon>
        <taxon>Flavobacterium</taxon>
    </lineage>
</organism>
<keyword evidence="3" id="KW-1185">Reference proteome</keyword>
<feature type="transmembrane region" description="Helical" evidence="1">
    <location>
        <begin position="7"/>
        <end position="26"/>
    </location>
</feature>
<accession>A0A2W7UCZ3</accession>
<dbReference type="OrthoDB" id="8161897at2"/>
<proteinExistence type="predicted"/>
<keyword evidence="1" id="KW-0472">Membrane</keyword>
<gene>
    <name evidence="2" type="ORF">DOS84_11750</name>
</gene>
<dbReference type="Proteomes" id="UP000249177">
    <property type="component" value="Unassembled WGS sequence"/>
</dbReference>
<protein>
    <submittedName>
        <fullName evidence="2">DoxX family protein</fullName>
    </submittedName>
</protein>